<name>A0ABV5TD44_9ACTN</name>
<feature type="binding site" evidence="7">
    <location>
        <position position="190"/>
    </location>
    <ligand>
        <name>substrate</name>
    </ligand>
</feature>
<evidence type="ECO:0000256" key="7">
    <source>
        <dbReference type="HAMAP-Rule" id="MF_01405"/>
    </source>
</evidence>
<dbReference type="NCBIfam" id="TIGR00042">
    <property type="entry name" value="RdgB/HAM1 family non-canonical purine NTP pyrophosphatase"/>
    <property type="match status" value="1"/>
</dbReference>
<dbReference type="EC" id="3.6.1.66" evidence="7"/>
<evidence type="ECO:0000256" key="6">
    <source>
        <dbReference type="ARBA" id="ARBA00023080"/>
    </source>
</evidence>
<gene>
    <name evidence="9" type="primary">rdgB</name>
    <name evidence="9" type="ORF">ACFFRH_09135</name>
</gene>
<evidence type="ECO:0000256" key="4">
    <source>
        <dbReference type="ARBA" id="ARBA00022801"/>
    </source>
</evidence>
<dbReference type="InterPro" id="IPR020922">
    <property type="entry name" value="dITP/XTP_pyrophosphatase"/>
</dbReference>
<keyword evidence="2 7" id="KW-0479">Metal-binding</keyword>
<proteinExistence type="inferred from homology"/>
<feature type="binding site" evidence="7">
    <location>
        <begin position="195"/>
        <end position="196"/>
    </location>
    <ligand>
        <name>substrate</name>
    </ligand>
</feature>
<feature type="binding site" evidence="7">
    <location>
        <position position="84"/>
    </location>
    <ligand>
        <name>Mg(2+)</name>
        <dbReference type="ChEBI" id="CHEBI:18420"/>
    </ligand>
</feature>
<dbReference type="Gene3D" id="3.90.950.10">
    <property type="match status" value="1"/>
</dbReference>
<organism evidence="9 10">
    <name type="scientific">Streptosporangium vulgare</name>
    <dbReference type="NCBI Taxonomy" id="46190"/>
    <lineage>
        <taxon>Bacteria</taxon>
        <taxon>Bacillati</taxon>
        <taxon>Actinomycetota</taxon>
        <taxon>Actinomycetes</taxon>
        <taxon>Streptosporangiales</taxon>
        <taxon>Streptosporangiaceae</taxon>
        <taxon>Streptosporangium</taxon>
    </lineage>
</organism>
<dbReference type="RefSeq" id="WP_386155576.1">
    <property type="nucleotide sequence ID" value="NZ_JBHMBS010000003.1"/>
</dbReference>
<feature type="active site" description="Proton acceptor" evidence="7">
    <location>
        <position position="84"/>
    </location>
</feature>
<dbReference type="GO" id="GO:0036220">
    <property type="term" value="F:ITP diphosphatase activity"/>
    <property type="evidence" value="ECO:0007669"/>
    <property type="project" value="UniProtKB-EC"/>
</dbReference>
<evidence type="ECO:0000313" key="10">
    <source>
        <dbReference type="Proteomes" id="UP001589610"/>
    </source>
</evidence>
<dbReference type="InterPro" id="IPR002637">
    <property type="entry name" value="RdgB/HAM1"/>
</dbReference>
<sequence>MSGSDTAASGVTKAKVVLATRNAGKIAELRRILADASIPVEIVGLEGFPEIGDVAETGLTFAENALLKAHAVAQQSGLPAIADDSGLCVDALNGMPGIFSARWSGRHGDDLANLDLLLAQVSDVPAEHRGAHFACAAALALPSGEERVTEGALHGVIINAPRGSGGFGYDPILVPEGETRTTAELSAAEKDAISHRGRAFRALAPIIAEVIA</sequence>
<comment type="similarity">
    <text evidence="1 7 8">Belongs to the HAM1 NTPase family.</text>
</comment>
<comment type="function">
    <text evidence="7">Pyrophosphatase that catalyzes the hydrolysis of nucleoside triphosphates to their monophosphate derivatives, with a high preference for the non-canonical purine nucleotides XTP (xanthosine triphosphate), dITP (deoxyinosine triphosphate) and ITP. Seems to function as a house-cleaning enzyme that removes non-canonical purine nucleotides from the nucleotide pool, thus preventing their incorporation into DNA/RNA and avoiding chromosomal lesions.</text>
</comment>
<keyword evidence="4 7" id="KW-0378">Hydrolase</keyword>
<evidence type="ECO:0000256" key="1">
    <source>
        <dbReference type="ARBA" id="ARBA00008023"/>
    </source>
</evidence>
<feature type="binding site" evidence="7">
    <location>
        <begin position="20"/>
        <end position="25"/>
    </location>
    <ligand>
        <name>substrate</name>
    </ligand>
</feature>
<comment type="catalytic activity">
    <reaction evidence="7">
        <text>dITP + H2O = dIMP + diphosphate + H(+)</text>
        <dbReference type="Rhea" id="RHEA:28342"/>
        <dbReference type="ChEBI" id="CHEBI:15377"/>
        <dbReference type="ChEBI" id="CHEBI:15378"/>
        <dbReference type="ChEBI" id="CHEBI:33019"/>
        <dbReference type="ChEBI" id="CHEBI:61194"/>
        <dbReference type="ChEBI" id="CHEBI:61382"/>
        <dbReference type="EC" id="3.6.1.66"/>
    </reaction>
</comment>
<reference evidence="9 10" key="1">
    <citation type="submission" date="2024-09" db="EMBL/GenBank/DDBJ databases">
        <authorList>
            <person name="Sun Q."/>
            <person name="Mori K."/>
        </authorList>
    </citation>
    <scope>NUCLEOTIDE SEQUENCE [LARGE SCALE GENOMIC DNA]</scope>
    <source>
        <strain evidence="9 10">JCM 3028</strain>
    </source>
</reference>
<keyword evidence="5 7" id="KW-0460">Magnesium</keyword>
<feature type="binding site" evidence="7">
    <location>
        <position position="85"/>
    </location>
    <ligand>
        <name>substrate</name>
    </ligand>
</feature>
<keyword evidence="6 7" id="KW-0546">Nucleotide metabolism</keyword>
<evidence type="ECO:0000256" key="8">
    <source>
        <dbReference type="RuleBase" id="RU003781"/>
    </source>
</evidence>
<dbReference type="InterPro" id="IPR029001">
    <property type="entry name" value="ITPase-like_fam"/>
</dbReference>
<protein>
    <recommendedName>
        <fullName evidence="7">dITP/XTP pyrophosphatase</fullName>
        <ecNumber evidence="7">3.6.1.66</ecNumber>
    </recommendedName>
    <alternativeName>
        <fullName evidence="7">Non-canonical purine NTP pyrophosphatase</fullName>
    </alternativeName>
    <alternativeName>
        <fullName evidence="7">Non-standard purine NTP pyrophosphatase</fullName>
    </alternativeName>
    <alternativeName>
        <fullName evidence="7">Nucleoside-triphosphate diphosphatase</fullName>
    </alternativeName>
    <alternativeName>
        <fullName evidence="7">Nucleoside-triphosphate pyrophosphatase</fullName>
        <shortName evidence="7">NTPase</shortName>
    </alternativeName>
</protein>
<dbReference type="EMBL" id="JBHMBS010000003">
    <property type="protein sequence ID" value="MFB9675648.1"/>
    <property type="molecule type" value="Genomic_DNA"/>
</dbReference>
<evidence type="ECO:0000313" key="9">
    <source>
        <dbReference type="EMBL" id="MFB9675648.1"/>
    </source>
</evidence>
<comment type="caution">
    <text evidence="9">The sequence shown here is derived from an EMBL/GenBank/DDBJ whole genome shotgun (WGS) entry which is preliminary data.</text>
</comment>
<evidence type="ECO:0000256" key="2">
    <source>
        <dbReference type="ARBA" id="ARBA00022723"/>
    </source>
</evidence>
<dbReference type="HAMAP" id="MF_01405">
    <property type="entry name" value="Non_canon_purine_NTPase"/>
    <property type="match status" value="1"/>
</dbReference>
<feature type="binding site" evidence="7">
    <location>
        <begin position="167"/>
        <end position="170"/>
    </location>
    <ligand>
        <name>substrate</name>
    </ligand>
</feature>
<dbReference type="CDD" id="cd00515">
    <property type="entry name" value="HAM1"/>
    <property type="match status" value="1"/>
</dbReference>
<dbReference type="SUPFAM" id="SSF52972">
    <property type="entry name" value="ITPase-like"/>
    <property type="match status" value="1"/>
</dbReference>
<keyword evidence="10" id="KW-1185">Reference proteome</keyword>
<comment type="caution">
    <text evidence="7">Lacks conserved residue(s) required for the propagation of feature annotation.</text>
</comment>
<evidence type="ECO:0000256" key="3">
    <source>
        <dbReference type="ARBA" id="ARBA00022741"/>
    </source>
</evidence>
<dbReference type="Pfam" id="PF01725">
    <property type="entry name" value="Ham1p_like"/>
    <property type="match status" value="1"/>
</dbReference>
<comment type="cofactor">
    <cofactor evidence="7">
        <name>Mg(2+)</name>
        <dbReference type="ChEBI" id="CHEBI:18420"/>
    </cofactor>
    <text evidence="7">Binds 1 Mg(2+) ion per subunit.</text>
</comment>
<dbReference type="PANTHER" id="PTHR11067">
    <property type="entry name" value="INOSINE TRIPHOSPHATE PYROPHOSPHATASE/HAM1 PROTEIN"/>
    <property type="match status" value="1"/>
</dbReference>
<keyword evidence="3 7" id="KW-0547">Nucleotide-binding</keyword>
<dbReference type="PANTHER" id="PTHR11067:SF9">
    <property type="entry name" value="INOSINE TRIPHOSPHATE PYROPHOSPHATASE"/>
    <property type="match status" value="1"/>
</dbReference>
<evidence type="ECO:0000256" key="5">
    <source>
        <dbReference type="ARBA" id="ARBA00022842"/>
    </source>
</evidence>
<comment type="subunit">
    <text evidence="7">Homodimer.</text>
</comment>
<dbReference type="Proteomes" id="UP001589610">
    <property type="component" value="Unassembled WGS sequence"/>
</dbReference>
<comment type="catalytic activity">
    <reaction evidence="7">
        <text>XTP + H2O = XMP + diphosphate + H(+)</text>
        <dbReference type="Rhea" id="RHEA:28610"/>
        <dbReference type="ChEBI" id="CHEBI:15377"/>
        <dbReference type="ChEBI" id="CHEBI:15378"/>
        <dbReference type="ChEBI" id="CHEBI:33019"/>
        <dbReference type="ChEBI" id="CHEBI:57464"/>
        <dbReference type="ChEBI" id="CHEBI:61314"/>
        <dbReference type="EC" id="3.6.1.66"/>
    </reaction>
</comment>
<accession>A0ABV5TD44</accession>
<comment type="catalytic activity">
    <reaction evidence="7">
        <text>ITP + H2O = IMP + diphosphate + H(+)</text>
        <dbReference type="Rhea" id="RHEA:29399"/>
        <dbReference type="ChEBI" id="CHEBI:15377"/>
        <dbReference type="ChEBI" id="CHEBI:15378"/>
        <dbReference type="ChEBI" id="CHEBI:33019"/>
        <dbReference type="ChEBI" id="CHEBI:58053"/>
        <dbReference type="ChEBI" id="CHEBI:61402"/>
        <dbReference type="EC" id="3.6.1.66"/>
    </reaction>
</comment>